<evidence type="ECO:0000313" key="1">
    <source>
        <dbReference type="EMBL" id="KAH0875137.1"/>
    </source>
</evidence>
<organism evidence="1 2">
    <name type="scientific">Brassica napus</name>
    <name type="common">Rape</name>
    <dbReference type="NCBI Taxonomy" id="3708"/>
    <lineage>
        <taxon>Eukaryota</taxon>
        <taxon>Viridiplantae</taxon>
        <taxon>Streptophyta</taxon>
        <taxon>Embryophyta</taxon>
        <taxon>Tracheophyta</taxon>
        <taxon>Spermatophyta</taxon>
        <taxon>Magnoliopsida</taxon>
        <taxon>eudicotyledons</taxon>
        <taxon>Gunneridae</taxon>
        <taxon>Pentapetalae</taxon>
        <taxon>rosids</taxon>
        <taxon>malvids</taxon>
        <taxon>Brassicales</taxon>
        <taxon>Brassicaceae</taxon>
        <taxon>Brassiceae</taxon>
        <taxon>Brassica</taxon>
    </lineage>
</organism>
<dbReference type="Proteomes" id="UP000824890">
    <property type="component" value="Unassembled WGS sequence"/>
</dbReference>
<keyword evidence="2" id="KW-1185">Reference proteome</keyword>
<feature type="non-terminal residue" evidence="1">
    <location>
        <position position="1"/>
    </location>
</feature>
<evidence type="ECO:0000313" key="2">
    <source>
        <dbReference type="Proteomes" id="UP000824890"/>
    </source>
</evidence>
<accession>A0ABQ7Z4V2</accession>
<protein>
    <submittedName>
        <fullName evidence="1">Uncharacterized protein</fullName>
    </submittedName>
</protein>
<gene>
    <name evidence="1" type="ORF">HID58_072499</name>
</gene>
<proteinExistence type="predicted"/>
<comment type="caution">
    <text evidence="1">The sequence shown here is derived from an EMBL/GenBank/DDBJ whole genome shotgun (WGS) entry which is preliminary data.</text>
</comment>
<dbReference type="EMBL" id="JAGKQM010000016">
    <property type="protein sequence ID" value="KAH0875137.1"/>
    <property type="molecule type" value="Genomic_DNA"/>
</dbReference>
<sequence>SARKRACRRRSPSSNRKDVGISLLFRLLCPLSCLSSGSGPIHGGSASGVKARSCGGAVKLVVLPVDVSFPGGGGSFSSVTAGPCLREVEASSALSSSVFSPGGEGSLSLASPALGFVGSVLVPTCGLCVVLGSWFQVVHGFVQSDEFSIGSMKLSEVKTKRGSEEIVGGGVAPAMSRDGDGQVEAEATRVVLMVFYPYTCPASLTRGPTEVVQGFGLLEVCFVGPLTV</sequence>
<name>A0ABQ7Z4V2_BRANA</name>
<reference evidence="1 2" key="1">
    <citation type="submission" date="2021-05" db="EMBL/GenBank/DDBJ databases">
        <title>Genome Assembly of Synthetic Allotetraploid Brassica napus Reveals Homoeologous Exchanges between Subgenomes.</title>
        <authorList>
            <person name="Davis J.T."/>
        </authorList>
    </citation>
    <scope>NUCLEOTIDE SEQUENCE [LARGE SCALE GENOMIC DNA]</scope>
    <source>
        <strain evidence="2">cv. Da-Ae</strain>
        <tissue evidence="1">Seedling</tissue>
    </source>
</reference>